<evidence type="ECO:0000256" key="1">
    <source>
        <dbReference type="SAM" id="MobiDB-lite"/>
    </source>
</evidence>
<dbReference type="PANTHER" id="PTHR38690:SF1">
    <property type="entry name" value="PROTEASE"/>
    <property type="match status" value="1"/>
</dbReference>
<dbReference type="STRING" id="1232683.ADIMK_2795"/>
<keyword evidence="5" id="KW-1185">Reference proteome</keyword>
<dbReference type="Pfam" id="PF13116">
    <property type="entry name" value="YhdP"/>
    <property type="match status" value="1"/>
</dbReference>
<dbReference type="AlphaFoldDB" id="A0A081FXL6"/>
<protein>
    <submittedName>
        <fullName evidence="4">Putative exported protein</fullName>
    </submittedName>
</protein>
<feature type="transmembrane region" description="Helical" evidence="2">
    <location>
        <begin position="12"/>
        <end position="31"/>
    </location>
</feature>
<sequence length="1275" mass="139467">MLKASVRHLSWWSLMLAMLIGIAIIGLRLGLPKVSDYKDEIEAYLGEALGVNLGIDRIDARWEGYYPALNVEGLRVFSAGEQGPEVRLSIDHIDVQLDPWRSLVRWQPVFGKLEFSSVKGFWHQRDGRWLHRPGVGADSSGMSERGWQRLLGLILGQPQVVIRDASLLMLPDAGSARQLNSIDALLENVDDQHQLSGNLQVAALGEDTRLEFAVQFEGTPEDPLQGDYPFYLKLDSLGPELFTLIDLELPLIRLRAGTEFWGRWHAGALASLNGALAVGDLEYGAPPQRVVLNNSYLDFALLPKAGGYQLQLNNVHLNTEGEGLVIPQVLLESKGVQKPFRLQQVAVPSVDLERLAQWVGQQSALPEKVLEVVDELKPRGRLNNLRVVWPESGQWRDFHVAADAENLAVDAYYGAPAVDGVSGLVKANINGGALHLRSDRFDLNFPKLYPQGWSFAQADGVIKWSLSPDAALISSELLHLSEPDVKAAGRFSIEIPYDREQQTELTLQIGITEGAATRAQSFTPAHEVGEGLHSWLGKAIEGGTIRQAGLLLHGGTRMLEDREPPVVQLFFDIADAQLKYDPDWPSIDNADLFLYIHNGDLRADIRHATLLDSKIKSGWAYKPLHQPRLKVIAQLDGPATDLEKVLRSKPMAFVGESLDDWHFDGHIETGLNLDIPVQHDAKAKLSVVAKGRLDGARLSSESKRLDISDIQGWLNYSTARGLSSEKLTGRMFDQSFSGKLATRDGVTRVDMQGQLPVETARKWTGVDQLTLMRGTLGYTAALTLCNGQKACISRLDIQSDLKGVAVDLPSPLGLEASQPGELKVGLALSSRQLDFSYRQALSGRFDLSHDALRGTVHLGEGESVLRAGDGLYVDGALGLLKVNELKPLLEKLQPAGADANAGVPAGENVALKAVDLQIARVDAGALSVHRLSAKVTPDRGGWLVNLAGDEIAGDVHIPRDDRPISIDLSRLTLDKLPSGDSAKTGSEQEEDESLFSPESMPPADLNIEKFVYRGRDLGHWQANLRPQGQRLRIQNIVATLAQLNIKGELNWLGGEHPSTGLTLKIQGKDLGRQLELWQLEKTFESEELSADLQLEWSGAPWSIKAANLGGALGFKFKDGRLIESGNSANLLRVLGILNFNSLGRRLRLDFSDLFKKGVAFDRLEGRYDIAKGIARTVDPLIMEGPSANLKASGTLNLVDETVDKEMEVVLPLASNVPFAAVLLGAPQVAGAVFLIDKLIGDKLEKVTTLKYRISGDWGDPQVELQTPAAAQKETP</sequence>
<dbReference type="eggNOG" id="COG3164">
    <property type="taxonomic scope" value="Bacteria"/>
</dbReference>
<name>A0A081FXL6_9GAMM</name>
<evidence type="ECO:0000256" key="2">
    <source>
        <dbReference type="SAM" id="Phobius"/>
    </source>
</evidence>
<dbReference type="NCBIfam" id="TIGR02099">
    <property type="entry name" value="YhdP family protein"/>
    <property type="match status" value="1"/>
</dbReference>
<dbReference type="PATRIC" id="fig|1232683.4.peg.2750"/>
<keyword evidence="2" id="KW-1133">Transmembrane helix</keyword>
<keyword evidence="2" id="KW-0812">Transmembrane</keyword>
<accession>A0A081FXL6</accession>
<dbReference type="RefSeq" id="WP_081849798.1">
    <property type="nucleotide sequence ID" value="NZ_JMQN01000040.1"/>
</dbReference>
<comment type="caution">
    <text evidence="4">The sequence shown here is derived from an EMBL/GenBank/DDBJ whole genome shotgun (WGS) entry which is preliminary data.</text>
</comment>
<evidence type="ECO:0000259" key="3">
    <source>
        <dbReference type="Pfam" id="PF13116"/>
    </source>
</evidence>
<keyword evidence="2" id="KW-0472">Membrane</keyword>
<dbReference type="OrthoDB" id="9762238at2"/>
<feature type="region of interest" description="Disordered" evidence="1">
    <location>
        <begin position="977"/>
        <end position="1002"/>
    </location>
</feature>
<dbReference type="Proteomes" id="UP000028252">
    <property type="component" value="Unassembled WGS sequence"/>
</dbReference>
<dbReference type="InterPro" id="IPR025263">
    <property type="entry name" value="YhdP_central"/>
</dbReference>
<reference evidence="4 5" key="1">
    <citation type="submission" date="2014-04" db="EMBL/GenBank/DDBJ databases">
        <title>Marinobacterium kochiensis sp. nov., isolated from sediment sample collected from Kochi backwaters in Kerala, India.</title>
        <authorList>
            <person name="Singh A."/>
            <person name="Pinnaka A.K."/>
        </authorList>
    </citation>
    <scope>NUCLEOTIDE SEQUENCE [LARGE SCALE GENOMIC DNA]</scope>
    <source>
        <strain evidence="4 5">AK27</strain>
    </source>
</reference>
<dbReference type="EMBL" id="JMQN01000040">
    <property type="protein sequence ID" value="KEA63271.1"/>
    <property type="molecule type" value="Genomic_DNA"/>
</dbReference>
<proteinExistence type="predicted"/>
<dbReference type="InterPro" id="IPR011836">
    <property type="entry name" value="YhdP"/>
</dbReference>
<evidence type="ECO:0000313" key="4">
    <source>
        <dbReference type="EMBL" id="KEA63271.1"/>
    </source>
</evidence>
<gene>
    <name evidence="4" type="ORF">ADIMK_2795</name>
</gene>
<feature type="domain" description="YhdP central" evidence="3">
    <location>
        <begin position="8"/>
        <end position="1262"/>
    </location>
</feature>
<organism evidence="4 5">
    <name type="scientific">Marinobacterium lacunae</name>
    <dbReference type="NCBI Taxonomy" id="1232683"/>
    <lineage>
        <taxon>Bacteria</taxon>
        <taxon>Pseudomonadati</taxon>
        <taxon>Pseudomonadota</taxon>
        <taxon>Gammaproteobacteria</taxon>
        <taxon>Oceanospirillales</taxon>
        <taxon>Oceanospirillaceae</taxon>
        <taxon>Marinobacterium</taxon>
    </lineage>
</organism>
<evidence type="ECO:0000313" key="5">
    <source>
        <dbReference type="Proteomes" id="UP000028252"/>
    </source>
</evidence>
<dbReference type="PANTHER" id="PTHR38690">
    <property type="entry name" value="PROTEASE-RELATED"/>
    <property type="match status" value="1"/>
</dbReference>